<dbReference type="InterPro" id="IPR002226">
    <property type="entry name" value="Catalase_haem_BS"/>
</dbReference>
<feature type="active site" evidence="11">
    <location>
        <position position="154"/>
    </location>
</feature>
<dbReference type="CDD" id="cd08155">
    <property type="entry name" value="catalase_clade_2"/>
    <property type="match status" value="1"/>
</dbReference>
<dbReference type="SMART" id="SM01060">
    <property type="entry name" value="Catalase"/>
    <property type="match status" value="1"/>
</dbReference>
<keyword evidence="5 10" id="KW-0349">Heme</keyword>
<sequence length="704" mass="77630">MTSQKHPDAVHVDEKSKDQQLAKDRSEPTGNFLTTDQGIRVEHTDDSLKIGARGPTLLEDFHFREKMTRFDHERIPERVVHARGAGAHGYFQVYESQAKYTRAKFLQDPSKKTPVFVRFSTVAGSRGSADTARDVRGFAVKFYTEEGNWDLVGNNIPVFFIQDGIKFPDIIHAAKPEPHHEIPQAQTAHDSFWDFVSLVPETMHMIMWIMSDRAIPRSFRMMQGFGVHTFRFVDEKNTSRFVKFHWKPLLGTHSLVWDEAQKLAGKDPDFHRRDLYEAIEQGDFPEYELGVQILEEADATKLGVDLLDATKLIPEEVAPVIPVGKLTLDRNPTNFFAETEQVAFCVANIVPGIDFTDDPLMQARLFSYLDTQLTRLGGPNFAEIPINRPLAPVHNHQQDGFHRQTSNVGRANYFPNSLGGGCPFLASQQQGGFVHHPEPVSGKKIRERAASFNDHYSQAALFFRSLSAPEQEHLIDACRFELGKVETKAIQERVLEHFAKIDALLVSAVAEGLGLPAPKATPVTPKGPPASKALSIEAMKMATPPSIKTRKIGVLVADGVDADELMAVRKELEAQGAKVKVIAKRLGTVKASNGKDVPVDKSAMTTASVEYDGVFIPGGAASVATLKKDGESRHFVQEAYLHCKTVGASKDAEELLKACEIDPAAPGIVAGSKAGAGTALATAFSAALAKHRHWDRKDNDRVPA</sequence>
<dbReference type="InterPro" id="IPR011614">
    <property type="entry name" value="Catalase_core"/>
</dbReference>
<evidence type="ECO:0000256" key="9">
    <source>
        <dbReference type="ARBA" id="ARBA00023324"/>
    </source>
</evidence>
<dbReference type="InterPro" id="IPR024712">
    <property type="entry name" value="Catalase_clade2"/>
</dbReference>
<dbReference type="PROSITE" id="PS51402">
    <property type="entry name" value="CATALASE_3"/>
    <property type="match status" value="1"/>
</dbReference>
<dbReference type="InterPro" id="IPR024708">
    <property type="entry name" value="Catalase_AS"/>
</dbReference>
<evidence type="ECO:0000256" key="4">
    <source>
        <dbReference type="ARBA" id="ARBA00022559"/>
    </source>
</evidence>
<dbReference type="RefSeq" id="WP_120558615.1">
    <property type="nucleotide sequence ID" value="NZ_RAWK01000207.1"/>
</dbReference>
<evidence type="ECO:0000256" key="7">
    <source>
        <dbReference type="ARBA" id="ARBA00023002"/>
    </source>
</evidence>
<keyword evidence="6 10" id="KW-0479">Metal-binding</keyword>
<evidence type="ECO:0000256" key="13">
    <source>
        <dbReference type="PIRSR" id="PIRSR038927-3"/>
    </source>
</evidence>
<evidence type="ECO:0000256" key="8">
    <source>
        <dbReference type="ARBA" id="ARBA00023004"/>
    </source>
</evidence>
<feature type="binding site" evidence="13">
    <location>
        <position position="167"/>
    </location>
    <ligand>
        <name>heme</name>
        <dbReference type="ChEBI" id="CHEBI:30413"/>
    </ligand>
</feature>
<evidence type="ECO:0000256" key="14">
    <source>
        <dbReference type="RuleBase" id="RU000498"/>
    </source>
</evidence>
<feature type="binding site" evidence="13">
    <location>
        <position position="78"/>
    </location>
    <ligand>
        <name>heme</name>
        <dbReference type="ChEBI" id="CHEBI:30413"/>
    </ligand>
</feature>
<dbReference type="InterPro" id="IPR010582">
    <property type="entry name" value="Catalase_immune_responsive"/>
</dbReference>
<evidence type="ECO:0000256" key="15">
    <source>
        <dbReference type="SAM" id="MobiDB-lite"/>
    </source>
</evidence>
<protein>
    <recommendedName>
        <fullName evidence="3 10">Catalase</fullName>
        <ecNumber evidence="3 10">1.11.1.6</ecNumber>
    </recommendedName>
</protein>
<dbReference type="InterPro" id="IPR020835">
    <property type="entry name" value="Catalase_sf"/>
</dbReference>
<dbReference type="Pfam" id="PF06628">
    <property type="entry name" value="Catalase-rel"/>
    <property type="match status" value="1"/>
</dbReference>
<dbReference type="PIRSF" id="PIRSF038927">
    <property type="entry name" value="Catalase_clade2"/>
    <property type="match status" value="1"/>
</dbReference>
<feature type="binding site" evidence="13">
    <location>
        <position position="118"/>
    </location>
    <ligand>
        <name>heme</name>
        <dbReference type="ChEBI" id="CHEBI:30413"/>
    </ligand>
</feature>
<keyword evidence="9 10" id="KW-0376">Hydrogen peroxide</keyword>
<evidence type="ECO:0000259" key="16">
    <source>
        <dbReference type="SMART" id="SM01060"/>
    </source>
</evidence>
<feature type="binding site" evidence="13">
    <location>
        <position position="364"/>
    </location>
    <ligand>
        <name>heme</name>
        <dbReference type="ChEBI" id="CHEBI:30413"/>
    </ligand>
</feature>
<dbReference type="EC" id="1.11.1.6" evidence="3 10"/>
<dbReference type="Pfam" id="PF18011">
    <property type="entry name" value="Catalase_C"/>
    <property type="match status" value="1"/>
</dbReference>
<dbReference type="InterPro" id="IPR043156">
    <property type="entry name" value="Catalase_clade2_helical"/>
</dbReference>
<evidence type="ECO:0000256" key="1">
    <source>
        <dbReference type="ARBA" id="ARBA00001971"/>
    </source>
</evidence>
<evidence type="ECO:0000256" key="3">
    <source>
        <dbReference type="ARBA" id="ARBA00012314"/>
    </source>
</evidence>
<gene>
    <name evidence="17" type="ORF">D7W81_28850</name>
</gene>
<dbReference type="InterPro" id="IPR018028">
    <property type="entry name" value="Catalase"/>
</dbReference>
<dbReference type="EMBL" id="RAWK01000207">
    <property type="protein sequence ID" value="RKH58542.1"/>
    <property type="molecule type" value="Genomic_DNA"/>
</dbReference>
<dbReference type="PANTHER" id="PTHR42821:SF1">
    <property type="entry name" value="CATALASE-B"/>
    <property type="match status" value="1"/>
</dbReference>
<keyword evidence="8 10" id="KW-0408">Iron</keyword>
<comment type="caution">
    <text evidence="17">The sequence shown here is derived from an EMBL/GenBank/DDBJ whole genome shotgun (WGS) entry which is preliminary data.</text>
</comment>
<feature type="compositionally biased region" description="Polar residues" evidence="15">
    <location>
        <begin position="28"/>
        <end position="37"/>
    </location>
</feature>
<dbReference type="Gene3D" id="2.40.180.10">
    <property type="entry name" value="Catalase core domain"/>
    <property type="match status" value="1"/>
</dbReference>
<comment type="similarity">
    <text evidence="2">Belongs to the catalase family. HPII subfamily.</text>
</comment>
<feature type="domain" description="Catalase core" evidence="16">
    <location>
        <begin position="34"/>
        <end position="422"/>
    </location>
</feature>
<evidence type="ECO:0000256" key="6">
    <source>
        <dbReference type="ARBA" id="ARBA00022723"/>
    </source>
</evidence>
<dbReference type="GO" id="GO:0004096">
    <property type="term" value="F:catalase activity"/>
    <property type="evidence" value="ECO:0007669"/>
    <property type="project" value="UniProtKB-UniRule"/>
</dbReference>
<keyword evidence="7 10" id="KW-0560">Oxidoreductase</keyword>
<evidence type="ECO:0000313" key="17">
    <source>
        <dbReference type="EMBL" id="RKH58542.1"/>
    </source>
</evidence>
<dbReference type="GO" id="GO:0046872">
    <property type="term" value="F:metal ion binding"/>
    <property type="evidence" value="ECO:0007669"/>
    <property type="project" value="UniProtKB-KW"/>
</dbReference>
<evidence type="ECO:0000256" key="5">
    <source>
        <dbReference type="ARBA" id="ARBA00022617"/>
    </source>
</evidence>
<dbReference type="PROSITE" id="PS00438">
    <property type="entry name" value="CATALASE_2"/>
    <property type="match status" value="1"/>
</dbReference>
<dbReference type="OrthoDB" id="3169619at2"/>
<feature type="active site" evidence="11">
    <location>
        <position position="81"/>
    </location>
</feature>
<comment type="catalytic activity">
    <reaction evidence="10 14">
        <text>2 H2O2 = O2 + 2 H2O</text>
        <dbReference type="Rhea" id="RHEA:20309"/>
        <dbReference type="ChEBI" id="CHEBI:15377"/>
        <dbReference type="ChEBI" id="CHEBI:15379"/>
        <dbReference type="ChEBI" id="CHEBI:16240"/>
        <dbReference type="EC" id="1.11.1.6"/>
    </reaction>
</comment>
<name>A0A3A8Q142_9BACT</name>
<evidence type="ECO:0000256" key="10">
    <source>
        <dbReference type="PIRNR" id="PIRNR038927"/>
    </source>
</evidence>
<dbReference type="AlphaFoldDB" id="A0A3A8Q142"/>
<evidence type="ECO:0000256" key="12">
    <source>
        <dbReference type="PIRSR" id="PIRSR038927-2"/>
    </source>
</evidence>
<dbReference type="Pfam" id="PF00199">
    <property type="entry name" value="Catalase"/>
    <property type="match status" value="1"/>
</dbReference>
<feature type="binding site" evidence="13">
    <location>
        <position position="375"/>
    </location>
    <ligand>
        <name>heme</name>
        <dbReference type="ChEBI" id="CHEBI:30413"/>
    </ligand>
</feature>
<dbReference type="InterPro" id="IPR029062">
    <property type="entry name" value="Class_I_gatase-like"/>
</dbReference>
<dbReference type="SUPFAM" id="SSF56634">
    <property type="entry name" value="Heme-dependent catalase-like"/>
    <property type="match status" value="1"/>
</dbReference>
<organism evidence="17 18">
    <name type="scientific">Corallococcus aberystwythensis</name>
    <dbReference type="NCBI Taxonomy" id="2316722"/>
    <lineage>
        <taxon>Bacteria</taxon>
        <taxon>Pseudomonadati</taxon>
        <taxon>Myxococcota</taxon>
        <taxon>Myxococcia</taxon>
        <taxon>Myxococcales</taxon>
        <taxon>Cystobacterineae</taxon>
        <taxon>Myxococcaceae</taxon>
        <taxon>Corallococcus</taxon>
    </lineage>
</organism>
<proteinExistence type="inferred from homology"/>
<dbReference type="FunFam" id="2.40.180.10:FF:000003">
    <property type="entry name" value="Catalase"/>
    <property type="match status" value="1"/>
</dbReference>
<feature type="compositionally biased region" description="Basic and acidic residues" evidence="15">
    <location>
        <begin position="1"/>
        <end position="27"/>
    </location>
</feature>
<feature type="region of interest" description="Disordered" evidence="15">
    <location>
        <begin position="1"/>
        <end position="37"/>
    </location>
</feature>
<dbReference type="Gene3D" id="3.40.50.880">
    <property type="match status" value="1"/>
</dbReference>
<dbReference type="GO" id="GO:0005829">
    <property type="term" value="C:cytosol"/>
    <property type="evidence" value="ECO:0007669"/>
    <property type="project" value="TreeGrafter"/>
</dbReference>
<evidence type="ECO:0000313" key="18">
    <source>
        <dbReference type="Proteomes" id="UP000267003"/>
    </source>
</evidence>
<accession>A0A3A8Q142</accession>
<dbReference type="Gene3D" id="1.20.1370.20">
    <property type="match status" value="1"/>
</dbReference>
<dbReference type="PROSITE" id="PS00437">
    <property type="entry name" value="CATALASE_1"/>
    <property type="match status" value="1"/>
</dbReference>
<comment type="cofactor">
    <cofactor evidence="1 10 12">
        <name>heme</name>
        <dbReference type="ChEBI" id="CHEBI:30413"/>
    </cofactor>
</comment>
<feature type="binding site" description="axial binding residue" evidence="12">
    <location>
        <position position="368"/>
    </location>
    <ligand>
        <name>heme</name>
        <dbReference type="ChEBI" id="CHEBI:30413"/>
    </ligand>
    <ligandPart>
        <name>Fe</name>
        <dbReference type="ChEBI" id="CHEBI:18248"/>
    </ligandPart>
</feature>
<comment type="function">
    <text evidence="10">Decomposes hydrogen peroxide into water and oxygen; serves to protect cells from the toxic effects of hydrogen peroxide.</text>
</comment>
<keyword evidence="18" id="KW-1185">Reference proteome</keyword>
<dbReference type="Proteomes" id="UP000267003">
    <property type="component" value="Unassembled WGS sequence"/>
</dbReference>
<dbReference type="PRINTS" id="PR00067">
    <property type="entry name" value="CATALASE"/>
</dbReference>
<evidence type="ECO:0000256" key="2">
    <source>
        <dbReference type="ARBA" id="ARBA00010660"/>
    </source>
</evidence>
<dbReference type="SUPFAM" id="SSF52317">
    <property type="entry name" value="Class I glutamine amidotransferase-like"/>
    <property type="match status" value="1"/>
</dbReference>
<dbReference type="GO" id="GO:0042744">
    <property type="term" value="P:hydrogen peroxide catabolic process"/>
    <property type="evidence" value="ECO:0007669"/>
    <property type="project" value="UniProtKB-UniRule"/>
</dbReference>
<reference evidence="18" key="1">
    <citation type="submission" date="2018-09" db="EMBL/GenBank/DDBJ databases">
        <authorList>
            <person name="Livingstone P.G."/>
            <person name="Whitworth D.E."/>
        </authorList>
    </citation>
    <scope>NUCLEOTIDE SEQUENCE [LARGE SCALE GENOMIC DNA]</scope>
    <source>
        <strain evidence="18">AB050A</strain>
    </source>
</reference>
<evidence type="ECO:0000256" key="11">
    <source>
        <dbReference type="PIRSR" id="PIRSR038927-1"/>
    </source>
</evidence>
<keyword evidence="4 10" id="KW-0575">Peroxidase</keyword>
<dbReference type="PANTHER" id="PTHR42821">
    <property type="entry name" value="CATALASE"/>
    <property type="match status" value="1"/>
</dbReference>
<dbReference type="CDD" id="cd03132">
    <property type="entry name" value="GATase1_catalase"/>
    <property type="match status" value="1"/>
</dbReference>
<dbReference type="GO" id="GO:0020037">
    <property type="term" value="F:heme binding"/>
    <property type="evidence" value="ECO:0007669"/>
    <property type="project" value="UniProtKB-UniRule"/>
</dbReference>
<dbReference type="GO" id="GO:0006979">
    <property type="term" value="P:response to oxidative stress"/>
    <property type="evidence" value="ECO:0007669"/>
    <property type="project" value="InterPro"/>
</dbReference>
<dbReference type="InterPro" id="IPR041399">
    <property type="entry name" value="Catalase_large_C"/>
</dbReference>